<dbReference type="PANTHER" id="PTHR11669:SF20">
    <property type="entry name" value="REPLICATION FACTOR C SUBUNIT 4"/>
    <property type="match status" value="1"/>
</dbReference>
<name>A0A3G5AIY5_9VIRU</name>
<dbReference type="GO" id="GO:0005524">
    <property type="term" value="F:ATP binding"/>
    <property type="evidence" value="ECO:0007669"/>
    <property type="project" value="UniProtKB-KW"/>
</dbReference>
<evidence type="ECO:0000256" key="3">
    <source>
        <dbReference type="ARBA" id="ARBA00022840"/>
    </source>
</evidence>
<organism evidence="4">
    <name type="scientific">Sylvanvirus sp</name>
    <dbReference type="NCBI Taxonomy" id="2487774"/>
    <lineage>
        <taxon>Viruses</taxon>
    </lineage>
</organism>
<keyword evidence="2" id="KW-0547">Nucleotide-binding</keyword>
<dbReference type="SUPFAM" id="SSF52540">
    <property type="entry name" value="P-loop containing nucleoside triphosphate hydrolases"/>
    <property type="match status" value="1"/>
</dbReference>
<dbReference type="GO" id="GO:0006281">
    <property type="term" value="P:DNA repair"/>
    <property type="evidence" value="ECO:0007669"/>
    <property type="project" value="TreeGrafter"/>
</dbReference>
<dbReference type="GO" id="GO:0006261">
    <property type="term" value="P:DNA-templated DNA replication"/>
    <property type="evidence" value="ECO:0007669"/>
    <property type="project" value="TreeGrafter"/>
</dbReference>
<reference evidence="4" key="1">
    <citation type="submission" date="2018-10" db="EMBL/GenBank/DDBJ databases">
        <title>Hidden diversity of soil giant viruses.</title>
        <authorList>
            <person name="Schulz F."/>
            <person name="Alteio L."/>
            <person name="Goudeau D."/>
            <person name="Ryan E.M."/>
            <person name="Malmstrom R.R."/>
            <person name="Blanchard J."/>
            <person name="Woyke T."/>
        </authorList>
    </citation>
    <scope>NUCLEOTIDE SEQUENCE</scope>
    <source>
        <strain evidence="4">SYV1</strain>
    </source>
</reference>
<evidence type="ECO:0000313" key="4">
    <source>
        <dbReference type="EMBL" id="AYV87140.1"/>
    </source>
</evidence>
<keyword evidence="3" id="KW-0067">ATP-binding</keyword>
<protein>
    <submittedName>
        <fullName evidence="4">Replication factor C small subunit</fullName>
    </submittedName>
</protein>
<dbReference type="GO" id="GO:0003689">
    <property type="term" value="F:DNA clamp loader activity"/>
    <property type="evidence" value="ECO:0007669"/>
    <property type="project" value="TreeGrafter"/>
</dbReference>
<dbReference type="Gene3D" id="3.40.50.300">
    <property type="entry name" value="P-loop containing nucleotide triphosphate hydrolases"/>
    <property type="match status" value="1"/>
</dbReference>
<evidence type="ECO:0000256" key="2">
    <source>
        <dbReference type="ARBA" id="ARBA00022741"/>
    </source>
</evidence>
<dbReference type="PANTHER" id="PTHR11669">
    <property type="entry name" value="REPLICATION FACTOR C / DNA POLYMERASE III GAMMA-TAU SUBUNIT"/>
    <property type="match status" value="1"/>
</dbReference>
<evidence type="ECO:0000256" key="1">
    <source>
        <dbReference type="ARBA" id="ARBA00022705"/>
    </source>
</evidence>
<dbReference type="InterPro" id="IPR050238">
    <property type="entry name" value="DNA_Rep/Repair_Clamp_Loader"/>
</dbReference>
<gene>
    <name evidence="4" type="ORF">Sylvanvirus28_4</name>
</gene>
<keyword evidence="1" id="KW-0235">DNA replication</keyword>
<sequence>MDYQSPWVDCFAPKALNQLVGHPSHVRCLEESIKQRQYPHFMLSGAPGTSKSSCARCYVNDVIKSVAMCIINSNPNTKTISQETLEQDIRRLCVKEINASVVLSANDLIDGCLVPFARSELPETWRPLIPHIVILEESDNMKEGTQQKLSTLMKIYSSSIQIILVLNDISQMSQELVDKCIPMPFTPLSSSDMLPLLKSIWLQTNTKQNPLKSWSDEVLTALILLTEGDMRRILNSMHSLSFVNIEKIKSLEKMYDIDREFQKQEEKSLNPGVVLMSDVHAWHDQSPQMIIWTCLNSLEQLWTTWSITQETVQPEDPDAISLSVLKLFKTLKESLSSASEFYKWISYWFFDAWYLHNQSNQAPTNRQMFRKAFLCCFSDSLIQDPHINLTDYCASANHHWSSVACAFLNLFPVNISMSNSIIR</sequence>
<accession>A0A3G5AIY5</accession>
<proteinExistence type="predicted"/>
<dbReference type="InterPro" id="IPR027417">
    <property type="entry name" value="P-loop_NTPase"/>
</dbReference>
<dbReference type="EMBL" id="MK072534">
    <property type="protein sequence ID" value="AYV87140.1"/>
    <property type="molecule type" value="Genomic_DNA"/>
</dbReference>